<proteinExistence type="predicted"/>
<keyword evidence="2" id="KW-1185">Reference proteome</keyword>
<dbReference type="Proteomes" id="UP000214666">
    <property type="component" value="Chromosome"/>
</dbReference>
<dbReference type="Gene3D" id="2.160.20.10">
    <property type="entry name" value="Single-stranded right-handed beta-helix, Pectin lyase-like"/>
    <property type="match status" value="1"/>
</dbReference>
<evidence type="ECO:0008006" key="3">
    <source>
        <dbReference type="Google" id="ProtNLM"/>
    </source>
</evidence>
<organism evidence="1 2">
    <name type="scientific">Paenibacillus kribbensis</name>
    <dbReference type="NCBI Taxonomy" id="172713"/>
    <lineage>
        <taxon>Bacteria</taxon>
        <taxon>Bacillati</taxon>
        <taxon>Bacillota</taxon>
        <taxon>Bacilli</taxon>
        <taxon>Bacillales</taxon>
        <taxon>Paenibacillaceae</taxon>
        <taxon>Paenibacillus</taxon>
    </lineage>
</organism>
<dbReference type="InterPro" id="IPR011050">
    <property type="entry name" value="Pectin_lyase_fold/virulence"/>
</dbReference>
<dbReference type="SUPFAM" id="SSF51126">
    <property type="entry name" value="Pectin lyase-like"/>
    <property type="match status" value="1"/>
</dbReference>
<dbReference type="RefSeq" id="WP_094154963.1">
    <property type="nucleotide sequence ID" value="NZ_CP020028.1"/>
</dbReference>
<dbReference type="STRING" id="172713.GCA_001705305_00480"/>
<gene>
    <name evidence="1" type="ORF">B4V02_12145</name>
</gene>
<evidence type="ECO:0000313" key="2">
    <source>
        <dbReference type="Proteomes" id="UP000214666"/>
    </source>
</evidence>
<dbReference type="EMBL" id="CP020028">
    <property type="protein sequence ID" value="ASR47384.1"/>
    <property type="molecule type" value="Genomic_DNA"/>
</dbReference>
<name>A0A222WN96_9BACL</name>
<accession>A0A222WN96</accession>
<dbReference type="OrthoDB" id="1397928at2"/>
<evidence type="ECO:0000313" key="1">
    <source>
        <dbReference type="EMBL" id="ASR47384.1"/>
    </source>
</evidence>
<dbReference type="KEGG" id="pkb:B4V02_12145"/>
<dbReference type="InterPro" id="IPR012334">
    <property type="entry name" value="Pectin_lyas_fold"/>
</dbReference>
<protein>
    <recommendedName>
        <fullName evidence="3">Pectate lyase superfamily protein domain-containing protein</fullName>
    </recommendedName>
</protein>
<sequence>MTIKDTVARTIARKADAKVGEIIGKTTTKVAEEITIPIPSDWAMGGLTSAGMETSVTNSYKSGYIDVSKVKRLRLENNTIMHRVNLYNAAKQMLRQAAFDINYYTVDDDVYFVRIVVADTSKTSYQVYTVDITTTTEPIFIPSSLKFGFMPSNDAATNAVALQRAVDAGGTIRVEQQGLYDIDRAIKIGDNVTLDFGPGVFLRRTTSNGYVLVNKGAFTRSYNKNIVIRGLKLICNGKESTAGSELITGLRGQISFFYVKNLTIENFECLDLLSYSYCVQICTFEDVIIDKIRVEGGKDAVHFGRGSSFVVRDGKFKTYDDPIALNGHDYDTGNPQLGWIENGLIENCYDLAAASTTGYFLRVLAGAWVDWFSGMELQKSDTVVSNGRLYRVVANPDGTKYTSTMAPTHASGTVTLDGNIKWAMIQDDVTYTAGCRNIHLRNIYLQKNRPVAVSIHFDKDNYSRSYYPNATPPIQKSIILENIHMQADVPRLITATTPVDTIKLVNSEVMNTSIVLYNISTTGMTYSNTNLIMMGVTFKGTGGQRLVNCTGGRTASVKIIGSVVENATYVPTFSSGVTIMAKDI</sequence>
<reference evidence="1 2" key="1">
    <citation type="submission" date="2017-03" db="EMBL/GenBank/DDBJ databases">
        <title>Complete genome sequence of Paenibacillus Kribbensis producing bioflocculants.</title>
        <authorList>
            <person name="Lee H.-G."/>
            <person name="Oh H.-M."/>
        </authorList>
    </citation>
    <scope>NUCLEOTIDE SEQUENCE [LARGE SCALE GENOMIC DNA]</scope>
    <source>
        <strain evidence="1 2">AM49</strain>
    </source>
</reference>
<dbReference type="AlphaFoldDB" id="A0A222WN96"/>